<comment type="caution">
    <text evidence="2">The sequence shown here is derived from an EMBL/GenBank/DDBJ whole genome shotgun (WGS) entry which is preliminary data.</text>
</comment>
<keyword evidence="3" id="KW-1185">Reference proteome</keyword>
<organism evidence="2 3">
    <name type="scientific">Phytophthora palmivora</name>
    <dbReference type="NCBI Taxonomy" id="4796"/>
    <lineage>
        <taxon>Eukaryota</taxon>
        <taxon>Sar</taxon>
        <taxon>Stramenopiles</taxon>
        <taxon>Oomycota</taxon>
        <taxon>Peronosporomycetes</taxon>
        <taxon>Peronosporales</taxon>
        <taxon>Peronosporaceae</taxon>
        <taxon>Phytophthora</taxon>
    </lineage>
</organism>
<accession>A0A2P4YAY6</accession>
<dbReference type="OrthoDB" id="118793at2759"/>
<gene>
    <name evidence="2" type="ORF">PHPALM_7970</name>
</gene>
<feature type="compositionally biased region" description="Basic and acidic residues" evidence="1">
    <location>
        <begin position="85"/>
        <end position="95"/>
    </location>
</feature>
<feature type="region of interest" description="Disordered" evidence="1">
    <location>
        <begin position="141"/>
        <end position="186"/>
    </location>
</feature>
<name>A0A2P4YAY6_9STRA</name>
<sequence length="277" mass="30794">MITKEEFIAAERRKSLGSAGVRSVLDAVDRRASLTARVTIDGPPEPFVRSAFSRKKLNSTVPRYLDYENTPGYAERARKQHERRKRLEEENAAKSEKRQRELRVFFSEKQQKSLMSSADEVRRGLEAHEFAELAKENEIEAQKALRRDRQRARSTRSHSSATSSAGVSSSNGTTSRTSKKSSVSTLSVEEKVVEAPVVESTVVETEEIVYSTTVMSGEIAEMQQEVVEESAIETVLVNEQPIPVPVVDDDLGLENVAKKIDFDAASSDSDEKGVSNE</sequence>
<feature type="region of interest" description="Disordered" evidence="1">
    <location>
        <begin position="69"/>
        <end position="95"/>
    </location>
</feature>
<evidence type="ECO:0000313" key="2">
    <source>
        <dbReference type="EMBL" id="POM74984.1"/>
    </source>
</evidence>
<dbReference type="AlphaFoldDB" id="A0A2P4YAY6"/>
<evidence type="ECO:0000256" key="1">
    <source>
        <dbReference type="SAM" id="MobiDB-lite"/>
    </source>
</evidence>
<dbReference type="Proteomes" id="UP000237271">
    <property type="component" value="Unassembled WGS sequence"/>
</dbReference>
<evidence type="ECO:0000313" key="3">
    <source>
        <dbReference type="Proteomes" id="UP000237271"/>
    </source>
</evidence>
<protein>
    <submittedName>
        <fullName evidence="2">Adhesin-like protein</fullName>
    </submittedName>
</protein>
<dbReference type="EMBL" id="NCKW01004179">
    <property type="protein sequence ID" value="POM74984.1"/>
    <property type="molecule type" value="Genomic_DNA"/>
</dbReference>
<proteinExistence type="predicted"/>
<reference evidence="2 3" key="1">
    <citation type="journal article" date="2017" name="Genome Biol. Evol.">
        <title>Phytophthora megakarya and P. palmivora, closely related causal agents of cacao black pod rot, underwent increases in genome sizes and gene numbers by different mechanisms.</title>
        <authorList>
            <person name="Ali S.S."/>
            <person name="Shao J."/>
            <person name="Lary D.J."/>
            <person name="Kronmiller B."/>
            <person name="Shen D."/>
            <person name="Strem M.D."/>
            <person name="Amoako-Attah I."/>
            <person name="Akrofi A.Y."/>
            <person name="Begoude B.A."/>
            <person name="Ten Hoopen G.M."/>
            <person name="Coulibaly K."/>
            <person name="Kebe B.I."/>
            <person name="Melnick R.L."/>
            <person name="Guiltinan M.J."/>
            <person name="Tyler B.M."/>
            <person name="Meinhardt L.W."/>
            <person name="Bailey B.A."/>
        </authorList>
    </citation>
    <scope>NUCLEOTIDE SEQUENCE [LARGE SCALE GENOMIC DNA]</scope>
    <source>
        <strain evidence="3">sbr112.9</strain>
    </source>
</reference>
<feature type="compositionally biased region" description="Low complexity" evidence="1">
    <location>
        <begin position="157"/>
        <end position="186"/>
    </location>
</feature>